<dbReference type="Gene3D" id="3.30.300.70">
    <property type="entry name" value="RimP-like superfamily, N-terminal"/>
    <property type="match status" value="1"/>
</dbReference>
<dbReference type="GO" id="GO:0006412">
    <property type="term" value="P:translation"/>
    <property type="evidence" value="ECO:0007669"/>
    <property type="project" value="TreeGrafter"/>
</dbReference>
<dbReference type="AlphaFoldDB" id="A0A941GUH5"/>
<dbReference type="Pfam" id="PF02576">
    <property type="entry name" value="RimP_N"/>
    <property type="match status" value="1"/>
</dbReference>
<dbReference type="NCBIfam" id="NF000935">
    <property type="entry name" value="PRK00092.3-3"/>
    <property type="match status" value="1"/>
</dbReference>
<organism evidence="6 7">
    <name type="scientific">Gomphosphaeria aponina SAG 52.96 = DSM 107014</name>
    <dbReference type="NCBI Taxonomy" id="1521640"/>
    <lineage>
        <taxon>Bacteria</taxon>
        <taxon>Bacillati</taxon>
        <taxon>Cyanobacteriota</taxon>
        <taxon>Cyanophyceae</taxon>
        <taxon>Oscillatoriophycideae</taxon>
        <taxon>Chroococcales</taxon>
        <taxon>Gomphosphaeriaceae</taxon>
        <taxon>Gomphosphaeria</taxon>
    </lineage>
</organism>
<feature type="domain" description="Ribosome maturation factor RimP C-terminal" evidence="5">
    <location>
        <begin position="88"/>
        <end position="149"/>
    </location>
</feature>
<evidence type="ECO:0000259" key="4">
    <source>
        <dbReference type="Pfam" id="PF02576"/>
    </source>
</evidence>
<dbReference type="PANTHER" id="PTHR33867">
    <property type="entry name" value="RIBOSOME MATURATION FACTOR RIMP"/>
    <property type="match status" value="1"/>
</dbReference>
<dbReference type="EMBL" id="JADQBC010000025">
    <property type="protein sequence ID" value="MBR8827283.1"/>
    <property type="molecule type" value="Genomic_DNA"/>
</dbReference>
<evidence type="ECO:0000259" key="5">
    <source>
        <dbReference type="Pfam" id="PF17384"/>
    </source>
</evidence>
<protein>
    <recommendedName>
        <fullName evidence="3">Ribosome maturation factor RimP</fullName>
    </recommendedName>
</protein>
<dbReference type="Proteomes" id="UP000767446">
    <property type="component" value="Unassembled WGS sequence"/>
</dbReference>
<dbReference type="GO" id="GO:0005829">
    <property type="term" value="C:cytosol"/>
    <property type="evidence" value="ECO:0007669"/>
    <property type="project" value="TreeGrafter"/>
</dbReference>
<comment type="subcellular location">
    <subcellularLocation>
        <location evidence="3">Cytoplasm</location>
    </subcellularLocation>
</comment>
<comment type="function">
    <text evidence="3">Required for maturation of 30S ribosomal subunits.</text>
</comment>
<feature type="domain" description="Ribosome maturation factor RimP N-terminal" evidence="4">
    <location>
        <begin position="13"/>
        <end position="84"/>
    </location>
</feature>
<evidence type="ECO:0000256" key="3">
    <source>
        <dbReference type="HAMAP-Rule" id="MF_01077"/>
    </source>
</evidence>
<dbReference type="Gene3D" id="2.30.30.180">
    <property type="entry name" value="Ribosome maturation factor RimP, C-terminal domain"/>
    <property type="match status" value="1"/>
</dbReference>
<dbReference type="SUPFAM" id="SSF75420">
    <property type="entry name" value="YhbC-like, N-terminal domain"/>
    <property type="match status" value="1"/>
</dbReference>
<dbReference type="FunFam" id="3.30.300.70:FF:000001">
    <property type="entry name" value="Ribosome maturation factor RimP"/>
    <property type="match status" value="1"/>
</dbReference>
<dbReference type="GO" id="GO:0000028">
    <property type="term" value="P:ribosomal small subunit assembly"/>
    <property type="evidence" value="ECO:0007669"/>
    <property type="project" value="TreeGrafter"/>
</dbReference>
<dbReference type="InterPro" id="IPR028998">
    <property type="entry name" value="RimP_C"/>
</dbReference>
<dbReference type="CDD" id="cd01734">
    <property type="entry name" value="YlxS_C"/>
    <property type="match status" value="1"/>
</dbReference>
<evidence type="ECO:0000313" key="6">
    <source>
        <dbReference type="EMBL" id="MBR8827283.1"/>
    </source>
</evidence>
<keyword evidence="1 3" id="KW-0963">Cytoplasm</keyword>
<dbReference type="HAMAP" id="MF_01077">
    <property type="entry name" value="RimP"/>
    <property type="match status" value="1"/>
</dbReference>
<evidence type="ECO:0000256" key="2">
    <source>
        <dbReference type="ARBA" id="ARBA00022517"/>
    </source>
</evidence>
<evidence type="ECO:0000256" key="1">
    <source>
        <dbReference type="ARBA" id="ARBA00022490"/>
    </source>
</evidence>
<sequence>MTHSLIPKIIDLATPIGEKLGLEVIEVVFLTNRKPPVLRIFIRNLEQDTSLDDCEKMSRAIEEELDATETIPEAYVLEISSPGTNRELKTDREFMAFRGFSVIVSTYEPDLEQKEWRGKLQQRSEKEVVLNLKGREYAIPRALIAKVQLDDER</sequence>
<accession>A0A941GUH5</accession>
<dbReference type="PANTHER" id="PTHR33867:SF1">
    <property type="entry name" value="RIBOSOME MATURATION FACTOR RIMP"/>
    <property type="match status" value="1"/>
</dbReference>
<evidence type="ECO:0000313" key="7">
    <source>
        <dbReference type="Proteomes" id="UP000767446"/>
    </source>
</evidence>
<proteinExistence type="inferred from homology"/>
<dbReference type="SUPFAM" id="SSF74942">
    <property type="entry name" value="YhbC-like, C-terminal domain"/>
    <property type="match status" value="1"/>
</dbReference>
<dbReference type="InterPro" id="IPR028989">
    <property type="entry name" value="RimP_N"/>
</dbReference>
<dbReference type="Pfam" id="PF17384">
    <property type="entry name" value="DUF150_C"/>
    <property type="match status" value="1"/>
</dbReference>
<comment type="caution">
    <text evidence="6">The sequence shown here is derived from an EMBL/GenBank/DDBJ whole genome shotgun (WGS) entry which is preliminary data.</text>
</comment>
<dbReference type="InterPro" id="IPR035956">
    <property type="entry name" value="RimP_N_sf"/>
</dbReference>
<keyword evidence="2 3" id="KW-0690">Ribosome biogenesis</keyword>
<gene>
    <name evidence="3 6" type="primary">rimP</name>
    <name evidence="6" type="ORF">DSM107014_05155</name>
</gene>
<dbReference type="InterPro" id="IPR036847">
    <property type="entry name" value="RimP_C_sf"/>
</dbReference>
<dbReference type="InterPro" id="IPR003728">
    <property type="entry name" value="Ribosome_maturation_RimP"/>
</dbReference>
<comment type="similarity">
    <text evidence="3">Belongs to the RimP family.</text>
</comment>
<name>A0A941GUH5_9CHRO</name>
<reference evidence="6" key="1">
    <citation type="submission" date="2021-02" db="EMBL/GenBank/DDBJ databases">
        <title>Metagenome analyses of Stigonema ocellatum DSM 106950, Chlorogloea purpurea SAG 13.99 and Gomphosphaeria aponina DSM 107014.</title>
        <authorList>
            <person name="Marter P."/>
            <person name="Huang S."/>
        </authorList>
    </citation>
    <scope>NUCLEOTIDE SEQUENCE</scope>
    <source>
        <strain evidence="6">JP213</strain>
    </source>
</reference>